<dbReference type="InterPro" id="IPR046703">
    <property type="entry name" value="DUF6776"/>
</dbReference>
<dbReference type="EMBL" id="FORC01000005">
    <property type="protein sequence ID" value="SFJ18827.1"/>
    <property type="molecule type" value="Genomic_DNA"/>
</dbReference>
<name>A0A1I3PBW2_9GAMM</name>
<gene>
    <name evidence="3" type="ORF">SAMN05216602_4188</name>
</gene>
<keyword evidence="2" id="KW-0812">Transmembrane</keyword>
<accession>A0A1I3PBW2</accession>
<evidence type="ECO:0000256" key="2">
    <source>
        <dbReference type="SAM" id="Phobius"/>
    </source>
</evidence>
<evidence type="ECO:0000256" key="1">
    <source>
        <dbReference type="SAM" id="Coils"/>
    </source>
</evidence>
<keyword evidence="2" id="KW-1133">Transmembrane helix</keyword>
<keyword evidence="2" id="KW-0472">Membrane</keyword>
<keyword evidence="1" id="KW-0175">Coiled coil</keyword>
<dbReference type="Pfam" id="PF20567">
    <property type="entry name" value="DUF6776"/>
    <property type="match status" value="1"/>
</dbReference>
<keyword evidence="4" id="KW-1185">Reference proteome</keyword>
<feature type="coiled-coil region" evidence="1">
    <location>
        <begin position="50"/>
        <end position="105"/>
    </location>
</feature>
<sequence length="242" mass="27086">MTGWEVRPSNRAQERRLRVALVVLLIALPLAFYAGNWWQARANQGQAQAFTAMQGQVEEQARELDELRQRMAVLSSGEQLAQQSNEQSRQTIKLLEEQNFKQQQELAFYKGVLAPDSKVNGLLIRSFDIHATETPGLYRFKLMLSRIGKDDKPLQGRLNVQLEGSLNGKAKNLPLSQLSGDLPDGSTDKAIPFAFKHLQAIPDGGRLGELRIPEGFAPKRIRIKADVEGGKAVERQIEWTDG</sequence>
<dbReference type="STRING" id="289370.SAMN05216602_4188"/>
<evidence type="ECO:0000313" key="3">
    <source>
        <dbReference type="EMBL" id="SFJ18827.1"/>
    </source>
</evidence>
<feature type="transmembrane region" description="Helical" evidence="2">
    <location>
        <begin position="17"/>
        <end position="38"/>
    </location>
</feature>
<organism evidence="3 4">
    <name type="scientific">Phytopseudomonas argentinensis</name>
    <dbReference type="NCBI Taxonomy" id="289370"/>
    <lineage>
        <taxon>Bacteria</taxon>
        <taxon>Pseudomonadati</taxon>
        <taxon>Pseudomonadota</taxon>
        <taxon>Gammaproteobacteria</taxon>
        <taxon>Pseudomonadales</taxon>
        <taxon>Pseudomonadaceae</taxon>
        <taxon>Phytopseudomonas</taxon>
    </lineage>
</organism>
<dbReference type="Proteomes" id="UP000183018">
    <property type="component" value="Unassembled WGS sequence"/>
</dbReference>
<protein>
    <submittedName>
        <fullName evidence="3">Uncharacterized protein</fullName>
    </submittedName>
</protein>
<dbReference type="AlphaFoldDB" id="A0A1I3PBW2"/>
<reference evidence="4" key="1">
    <citation type="submission" date="2016-10" db="EMBL/GenBank/DDBJ databases">
        <authorList>
            <person name="Varghese N."/>
            <person name="Submissions S."/>
        </authorList>
    </citation>
    <scope>NUCLEOTIDE SEQUENCE [LARGE SCALE GENOMIC DNA]</scope>
    <source>
        <strain evidence="4">LMG 22563</strain>
    </source>
</reference>
<evidence type="ECO:0000313" key="4">
    <source>
        <dbReference type="Proteomes" id="UP000183018"/>
    </source>
</evidence>
<proteinExistence type="predicted"/>